<proteinExistence type="predicted"/>
<dbReference type="Proteomes" id="UP001223520">
    <property type="component" value="Chromosome"/>
</dbReference>
<name>A0AAJ6P8R6_9CYAN</name>
<dbReference type="RefSeq" id="WP_281482282.1">
    <property type="nucleotide sequence ID" value="NZ_CP124543.1"/>
</dbReference>
<sequence>MEPVTLTAVATAIATLIFSEALKEGGKTLGQGISQQVTQLLTAIRQKFQTAGTEGILKRAEENPTEKNQAKFQDELETQMEEDEAFAKQLQALMAQLQANDTVKQIVVKGVTVKGKATVGDINLEAAREGAVNQEAVVDSEFGDDLNLGDVNLKA</sequence>
<evidence type="ECO:0000313" key="2">
    <source>
        <dbReference type="Proteomes" id="UP001223520"/>
    </source>
</evidence>
<evidence type="ECO:0000313" key="1">
    <source>
        <dbReference type="EMBL" id="WGV24975.1"/>
    </source>
</evidence>
<organism evidence="1 2">
    <name type="scientific">Halotia branconii CENA392</name>
    <dbReference type="NCBI Taxonomy" id="1539056"/>
    <lineage>
        <taxon>Bacteria</taxon>
        <taxon>Bacillati</taxon>
        <taxon>Cyanobacteriota</taxon>
        <taxon>Cyanophyceae</taxon>
        <taxon>Nostocales</taxon>
        <taxon>Nodulariaceae</taxon>
        <taxon>Halotia</taxon>
    </lineage>
</organism>
<protein>
    <submittedName>
        <fullName evidence="1">Uncharacterized protein</fullName>
    </submittedName>
</protein>
<dbReference type="AlphaFoldDB" id="A0AAJ6P8R6"/>
<reference evidence="1 2" key="1">
    <citation type="journal article" date="2023" name="Limnol Oceanogr Lett">
        <title>Environmental adaptations by the intertidal Antarctic cyanobacterium Halotia branconii CENA392 as revealed using long-read genome sequencing.</title>
        <authorList>
            <person name="Dextro R.B."/>
            <person name="Delbaje E."/>
            <person name="Freitas P.N.N."/>
            <person name="Geraldes V."/>
            <person name="Pinto E."/>
            <person name="Long P.F."/>
            <person name="Fiore M.F."/>
        </authorList>
    </citation>
    <scope>NUCLEOTIDE SEQUENCE [LARGE SCALE GENOMIC DNA]</scope>
    <source>
        <strain evidence="1 2">CENA392</strain>
    </source>
</reference>
<gene>
    <name evidence="1" type="ORF">QI031_24930</name>
</gene>
<dbReference type="KEGG" id="hbq:QI031_24930"/>
<dbReference type="EMBL" id="CP124543">
    <property type="protein sequence ID" value="WGV24975.1"/>
    <property type="molecule type" value="Genomic_DNA"/>
</dbReference>
<accession>A0AAJ6P8R6</accession>
<keyword evidence="2" id="KW-1185">Reference proteome</keyword>